<reference evidence="3 4" key="1">
    <citation type="submission" date="2019-02" db="EMBL/GenBank/DDBJ databases">
        <title>Deep-cultivation of Planctomycetes and their phenomic and genomic characterization uncovers novel biology.</title>
        <authorList>
            <person name="Wiegand S."/>
            <person name="Jogler M."/>
            <person name="Boedeker C."/>
            <person name="Pinto D."/>
            <person name="Vollmers J."/>
            <person name="Rivas-Marin E."/>
            <person name="Kohn T."/>
            <person name="Peeters S.H."/>
            <person name="Heuer A."/>
            <person name="Rast P."/>
            <person name="Oberbeckmann S."/>
            <person name="Bunk B."/>
            <person name="Jeske O."/>
            <person name="Meyerdierks A."/>
            <person name="Storesund J.E."/>
            <person name="Kallscheuer N."/>
            <person name="Luecker S."/>
            <person name="Lage O.M."/>
            <person name="Pohl T."/>
            <person name="Merkel B.J."/>
            <person name="Hornburger P."/>
            <person name="Mueller R.-W."/>
            <person name="Bruemmer F."/>
            <person name="Labrenz M."/>
            <person name="Spormann A.M."/>
            <person name="Op den Camp H."/>
            <person name="Overmann J."/>
            <person name="Amann R."/>
            <person name="Jetten M.S.M."/>
            <person name="Mascher T."/>
            <person name="Medema M.H."/>
            <person name="Devos D.P."/>
            <person name="Kaster A.-K."/>
            <person name="Ovreas L."/>
            <person name="Rohde M."/>
            <person name="Galperin M.Y."/>
            <person name="Jogler C."/>
        </authorList>
    </citation>
    <scope>NUCLEOTIDE SEQUENCE [LARGE SCALE GENOMIC DNA]</scope>
    <source>
        <strain evidence="3 4">SV_7m_r</strain>
    </source>
</reference>
<sequence length="127" mass="14618">MNDEPTKSDIASLRRWKWQLTMVGVLLIGVCGYVYVSQAWYSLYRANRTPGRAWSAWDAADHNVDGKLTREEMDLFGRQQPHRNVEQLLRNFDAADTNQDETVTQAEIDDYGTDIGSKDPQNHRNES</sequence>
<dbReference type="Gene3D" id="1.10.238.10">
    <property type="entry name" value="EF-hand"/>
    <property type="match status" value="1"/>
</dbReference>
<evidence type="ECO:0008006" key="5">
    <source>
        <dbReference type="Google" id="ProtNLM"/>
    </source>
</evidence>
<dbReference type="AlphaFoldDB" id="A0A517STI4"/>
<dbReference type="Proteomes" id="UP000315003">
    <property type="component" value="Chromosome"/>
</dbReference>
<organism evidence="3 4">
    <name type="scientific">Stieleria bergensis</name>
    <dbReference type="NCBI Taxonomy" id="2528025"/>
    <lineage>
        <taxon>Bacteria</taxon>
        <taxon>Pseudomonadati</taxon>
        <taxon>Planctomycetota</taxon>
        <taxon>Planctomycetia</taxon>
        <taxon>Pirellulales</taxon>
        <taxon>Pirellulaceae</taxon>
        <taxon>Stieleria</taxon>
    </lineage>
</organism>
<proteinExistence type="predicted"/>
<dbReference type="SUPFAM" id="SSF47473">
    <property type="entry name" value="EF-hand"/>
    <property type="match status" value="1"/>
</dbReference>
<dbReference type="OrthoDB" id="5461251at2"/>
<keyword evidence="2" id="KW-0812">Transmembrane</keyword>
<dbReference type="InterPro" id="IPR011992">
    <property type="entry name" value="EF-hand-dom_pair"/>
</dbReference>
<keyword evidence="4" id="KW-1185">Reference proteome</keyword>
<feature type="region of interest" description="Disordered" evidence="1">
    <location>
        <begin position="92"/>
        <end position="127"/>
    </location>
</feature>
<evidence type="ECO:0000256" key="1">
    <source>
        <dbReference type="SAM" id="MobiDB-lite"/>
    </source>
</evidence>
<protein>
    <recommendedName>
        <fullName evidence="5">EF hand</fullName>
    </recommendedName>
</protein>
<accession>A0A517STI4</accession>
<dbReference type="EMBL" id="CP036272">
    <property type="protein sequence ID" value="QDT59445.1"/>
    <property type="molecule type" value="Genomic_DNA"/>
</dbReference>
<feature type="compositionally biased region" description="Basic and acidic residues" evidence="1">
    <location>
        <begin position="116"/>
        <end position="127"/>
    </location>
</feature>
<name>A0A517STI4_9BACT</name>
<gene>
    <name evidence="3" type="ORF">SV7mr_19520</name>
</gene>
<dbReference type="RefSeq" id="WP_145271327.1">
    <property type="nucleotide sequence ID" value="NZ_CP036272.1"/>
</dbReference>
<evidence type="ECO:0000313" key="4">
    <source>
        <dbReference type="Proteomes" id="UP000315003"/>
    </source>
</evidence>
<feature type="compositionally biased region" description="Polar residues" evidence="1">
    <location>
        <begin position="96"/>
        <end position="105"/>
    </location>
</feature>
<evidence type="ECO:0000256" key="2">
    <source>
        <dbReference type="SAM" id="Phobius"/>
    </source>
</evidence>
<keyword evidence="2" id="KW-1133">Transmembrane helix</keyword>
<keyword evidence="2" id="KW-0472">Membrane</keyword>
<feature type="transmembrane region" description="Helical" evidence="2">
    <location>
        <begin position="20"/>
        <end position="43"/>
    </location>
</feature>
<evidence type="ECO:0000313" key="3">
    <source>
        <dbReference type="EMBL" id="QDT59445.1"/>
    </source>
</evidence>